<keyword evidence="2 4" id="KW-0694">RNA-binding</keyword>
<evidence type="ECO:0000256" key="3">
    <source>
        <dbReference type="ARBA" id="ARBA00023242"/>
    </source>
</evidence>
<feature type="region of interest" description="Disordered" evidence="5">
    <location>
        <begin position="53"/>
        <end position="82"/>
    </location>
</feature>
<sequence>MAKEIETKKRKASVPESGAEKLKVKKVKKIVEPVEPVEPTPVAVKKRKAAVESADVPEVKKSKKVAKSTPAPEKITTKKVTKTVTPVEATDVESLPKKVTKKVTRVTKTVIEPEQEGEAEDAGGDEEDSEVDDQTQALLKGFESEDEGEDESSGEGLEEGAPVPEIKVTKAQKKALKKANEEAKGDKPGVVYVGRVPHGFYEHEMREYFGQFGTILKLRLSRNKATGASKHYAFIQFASSVVAEIVAKTMDNYLMFNHIMKVKLVAEEAVPADLWKGAGTRFKKIPRNRIEGRKLKLPATEQMWDERAEKLQAKRAAKATKLKEIGYEFELPEIKSAKGLAKKSEAPAAIEAPETETKAIEDAPAATEPTEAIEDVPAAAKSKKSKKKGKAATTEAESEETPAIAAETTVAKKASKSKKTKEPEPEIVEEVKTVTEVTEVTVEKLPNLLQIHTFKRNLIPSDIRFRSSKASLETMAI</sequence>
<gene>
    <name evidence="7" type="ORF">M7I_6236</name>
</gene>
<keyword evidence="8" id="KW-1185">Reference proteome</keyword>
<accession>H0EU11</accession>
<comment type="subcellular location">
    <subcellularLocation>
        <location evidence="1">Nucleus</location>
        <location evidence="1">Nucleolus</location>
    </subcellularLocation>
</comment>
<evidence type="ECO:0000313" key="7">
    <source>
        <dbReference type="EMBL" id="EHK98003.1"/>
    </source>
</evidence>
<evidence type="ECO:0000313" key="8">
    <source>
        <dbReference type="Proteomes" id="UP000005446"/>
    </source>
</evidence>
<feature type="compositionally biased region" description="Low complexity" evidence="5">
    <location>
        <begin position="391"/>
        <end position="412"/>
    </location>
</feature>
<evidence type="ECO:0000256" key="1">
    <source>
        <dbReference type="ARBA" id="ARBA00004604"/>
    </source>
</evidence>
<dbReference type="EMBL" id="AGUE01000167">
    <property type="protein sequence ID" value="EHK98003.1"/>
    <property type="molecule type" value="Genomic_DNA"/>
</dbReference>
<dbReference type="InterPro" id="IPR000504">
    <property type="entry name" value="RRM_dom"/>
</dbReference>
<dbReference type="PANTHER" id="PTHR46754">
    <property type="entry name" value="MKI67 FHA DOMAIN-INTERACTING NUCLEOLAR PHOSPHOPROTEIN"/>
    <property type="match status" value="1"/>
</dbReference>
<dbReference type="InterPro" id="IPR035979">
    <property type="entry name" value="RBD_domain_sf"/>
</dbReference>
<feature type="domain" description="RRM" evidence="6">
    <location>
        <begin position="189"/>
        <end position="267"/>
    </location>
</feature>
<evidence type="ECO:0000256" key="5">
    <source>
        <dbReference type="SAM" id="MobiDB-lite"/>
    </source>
</evidence>
<dbReference type="PROSITE" id="PS50102">
    <property type="entry name" value="RRM"/>
    <property type="match status" value="1"/>
</dbReference>
<dbReference type="GO" id="GO:0005730">
    <property type="term" value="C:nucleolus"/>
    <property type="evidence" value="ECO:0007669"/>
    <property type="project" value="UniProtKB-SubCell"/>
</dbReference>
<dbReference type="HOGENOM" id="CLU_025741_5_2_1"/>
<dbReference type="InParanoid" id="H0EU11"/>
<organism evidence="7 8">
    <name type="scientific">Glarea lozoyensis (strain ATCC 74030 / MF5533)</name>
    <dbReference type="NCBI Taxonomy" id="1104152"/>
    <lineage>
        <taxon>Eukaryota</taxon>
        <taxon>Fungi</taxon>
        <taxon>Dikarya</taxon>
        <taxon>Ascomycota</taxon>
        <taxon>Pezizomycotina</taxon>
        <taxon>Leotiomycetes</taxon>
        <taxon>Helotiales</taxon>
        <taxon>Helotiaceae</taxon>
        <taxon>Glarea</taxon>
    </lineage>
</organism>
<dbReference type="GO" id="GO:0003723">
    <property type="term" value="F:RNA binding"/>
    <property type="evidence" value="ECO:0007669"/>
    <property type="project" value="UniProtKB-UniRule"/>
</dbReference>
<dbReference type="SMART" id="SM00360">
    <property type="entry name" value="RRM"/>
    <property type="match status" value="1"/>
</dbReference>
<keyword evidence="3" id="KW-0539">Nucleus</keyword>
<dbReference type="CDD" id="cd12307">
    <property type="entry name" value="RRM_NIFK_like"/>
    <property type="match status" value="1"/>
</dbReference>
<feature type="region of interest" description="Disordered" evidence="5">
    <location>
        <begin position="340"/>
        <end position="425"/>
    </location>
</feature>
<proteinExistence type="predicted"/>
<reference evidence="7 8" key="1">
    <citation type="journal article" date="2012" name="Eukaryot. Cell">
        <title>Genome sequence of the fungus Glarea lozoyensis: the first genome sequence of a species from the Helotiaceae family.</title>
        <authorList>
            <person name="Youssar L."/>
            <person name="Gruening B.A."/>
            <person name="Erxleben A."/>
            <person name="Guenther S."/>
            <person name="Huettel W."/>
        </authorList>
    </citation>
    <scope>NUCLEOTIDE SEQUENCE [LARGE SCALE GENOMIC DNA]</scope>
    <source>
        <strain evidence="8">ATCC 74030 / MF5533</strain>
    </source>
</reference>
<feature type="compositionally biased region" description="Acidic residues" evidence="5">
    <location>
        <begin position="144"/>
        <end position="158"/>
    </location>
</feature>
<dbReference type="InterPro" id="IPR012677">
    <property type="entry name" value="Nucleotide-bd_a/b_plait_sf"/>
</dbReference>
<evidence type="ECO:0000256" key="2">
    <source>
        <dbReference type="ARBA" id="ARBA00022884"/>
    </source>
</evidence>
<protein>
    <submittedName>
        <fullName evidence="7">Putative Uncharacterized RNA-binding protein</fullName>
    </submittedName>
</protein>
<evidence type="ECO:0000259" key="6">
    <source>
        <dbReference type="PROSITE" id="PS50102"/>
    </source>
</evidence>
<comment type="caution">
    <text evidence="7">The sequence shown here is derived from an EMBL/GenBank/DDBJ whole genome shotgun (WGS) entry which is preliminary data.</text>
</comment>
<dbReference type="Gene3D" id="3.30.70.330">
    <property type="match status" value="1"/>
</dbReference>
<name>H0EU11_GLAL7</name>
<dbReference type="AlphaFoldDB" id="H0EU11"/>
<dbReference type="OrthoDB" id="21467at2759"/>
<feature type="region of interest" description="Disordered" evidence="5">
    <location>
        <begin position="99"/>
        <end position="169"/>
    </location>
</feature>
<dbReference type="Proteomes" id="UP000005446">
    <property type="component" value="Unassembled WGS sequence"/>
</dbReference>
<evidence type="ECO:0000256" key="4">
    <source>
        <dbReference type="PROSITE-ProRule" id="PRU00176"/>
    </source>
</evidence>
<feature type="compositionally biased region" description="Acidic residues" evidence="5">
    <location>
        <begin position="113"/>
        <end position="133"/>
    </location>
</feature>
<dbReference type="SUPFAM" id="SSF54928">
    <property type="entry name" value="RNA-binding domain, RBD"/>
    <property type="match status" value="1"/>
</dbReference>
<dbReference type="Pfam" id="PF00076">
    <property type="entry name" value="RRM_1"/>
    <property type="match status" value="1"/>
</dbReference>
<feature type="compositionally biased region" description="Basic residues" evidence="5">
    <location>
        <begin position="381"/>
        <end position="390"/>
    </location>
</feature>